<dbReference type="AlphaFoldDB" id="M6K044"/>
<proteinExistence type="predicted"/>
<comment type="caution">
    <text evidence="2">The sequence shown here is derived from an EMBL/GenBank/DDBJ whole genome shotgun (WGS) entry which is preliminary data.</text>
</comment>
<organism evidence="2 3">
    <name type="scientific">Leptospira santarosai serovar Arenal str. MAVJ 401</name>
    <dbReference type="NCBI Taxonomy" id="1049976"/>
    <lineage>
        <taxon>Bacteria</taxon>
        <taxon>Pseudomonadati</taxon>
        <taxon>Spirochaetota</taxon>
        <taxon>Spirochaetia</taxon>
        <taxon>Leptospirales</taxon>
        <taxon>Leptospiraceae</taxon>
        <taxon>Leptospira</taxon>
    </lineage>
</organism>
<dbReference type="EMBL" id="AHMU02000058">
    <property type="protein sequence ID" value="EMN21122.1"/>
    <property type="molecule type" value="Genomic_DNA"/>
</dbReference>
<dbReference type="Proteomes" id="UP000012106">
    <property type="component" value="Unassembled WGS sequence"/>
</dbReference>
<sequence length="63" mass="7688">MIRLTDVWNYSKWKQILKYPTNQFQIRICILRKHKVFLILFLTFFSSKFNSYSITKSTSFLFG</sequence>
<evidence type="ECO:0000256" key="1">
    <source>
        <dbReference type="SAM" id="Phobius"/>
    </source>
</evidence>
<evidence type="ECO:0000313" key="2">
    <source>
        <dbReference type="EMBL" id="EMN21122.1"/>
    </source>
</evidence>
<name>M6K044_9LEPT</name>
<reference evidence="2 3" key="1">
    <citation type="submission" date="2013-01" db="EMBL/GenBank/DDBJ databases">
        <authorList>
            <person name="Harkins D.M."/>
            <person name="Durkin A.S."/>
            <person name="Brinkac L.M."/>
            <person name="Haft D.H."/>
            <person name="Selengut J.D."/>
            <person name="Sanka R."/>
            <person name="DePew J."/>
            <person name="Purushe J."/>
            <person name="Hartskeerl R.A."/>
            <person name="Ahmed A."/>
            <person name="van der Linden H."/>
            <person name="Goris M.G.A."/>
            <person name="Vinetz J.M."/>
            <person name="Sutton G.G."/>
            <person name="Nierman W.C."/>
            <person name="Fouts D.E."/>
        </authorList>
    </citation>
    <scope>NUCLEOTIDE SEQUENCE [LARGE SCALE GENOMIC DNA]</scope>
    <source>
        <strain evidence="2 3">MAVJ 401</strain>
    </source>
</reference>
<keyword evidence="1" id="KW-1133">Transmembrane helix</keyword>
<feature type="transmembrane region" description="Helical" evidence="1">
    <location>
        <begin position="36"/>
        <end position="54"/>
    </location>
</feature>
<protein>
    <submittedName>
        <fullName evidence="2">Uncharacterized protein</fullName>
    </submittedName>
</protein>
<evidence type="ECO:0000313" key="3">
    <source>
        <dbReference type="Proteomes" id="UP000012106"/>
    </source>
</evidence>
<keyword evidence="1" id="KW-0472">Membrane</keyword>
<gene>
    <name evidence="2" type="ORF">LEP1GSC063_1254</name>
</gene>
<keyword evidence="1" id="KW-0812">Transmembrane</keyword>
<accession>M6K044</accession>